<dbReference type="Pfam" id="PF01636">
    <property type="entry name" value="APH"/>
    <property type="match status" value="1"/>
</dbReference>
<evidence type="ECO:0000259" key="1">
    <source>
        <dbReference type="Pfam" id="PF01636"/>
    </source>
</evidence>
<dbReference type="SUPFAM" id="SSF56112">
    <property type="entry name" value="Protein kinase-like (PK-like)"/>
    <property type="match status" value="1"/>
</dbReference>
<evidence type="ECO:0000313" key="3">
    <source>
        <dbReference type="Proteomes" id="UP000754883"/>
    </source>
</evidence>
<dbReference type="PANTHER" id="PTHR21310:SF13">
    <property type="entry name" value="AMINOGLYCOSIDE PHOSPHOTRANSFERASE DOMAIN-CONTAINING PROTEIN"/>
    <property type="match status" value="1"/>
</dbReference>
<name>A0A9N9Y0F2_9HYPO</name>
<dbReference type="Proteomes" id="UP000754883">
    <property type="component" value="Unassembled WGS sequence"/>
</dbReference>
<accession>A0A9N9Y0F2</accession>
<reference evidence="2 3" key="2">
    <citation type="submission" date="2021-10" db="EMBL/GenBank/DDBJ databases">
        <authorList>
            <person name="Piombo E."/>
        </authorList>
    </citation>
    <scope>NUCLEOTIDE SEQUENCE [LARGE SCALE GENOMIC DNA]</scope>
</reference>
<reference evidence="3" key="1">
    <citation type="submission" date="2019-06" db="EMBL/GenBank/DDBJ databases">
        <authorList>
            <person name="Broberg M."/>
        </authorList>
    </citation>
    <scope>NUCLEOTIDE SEQUENCE [LARGE SCALE GENOMIC DNA]</scope>
</reference>
<dbReference type="EMBL" id="CABFNO020001340">
    <property type="protein sequence ID" value="CAG9982402.1"/>
    <property type="molecule type" value="Genomic_DNA"/>
</dbReference>
<dbReference type="PANTHER" id="PTHR21310">
    <property type="entry name" value="AMINOGLYCOSIDE PHOSPHOTRANSFERASE-RELATED-RELATED"/>
    <property type="match status" value="1"/>
</dbReference>
<evidence type="ECO:0000313" key="2">
    <source>
        <dbReference type="EMBL" id="CAG9982402.1"/>
    </source>
</evidence>
<dbReference type="OrthoDB" id="2968323at2759"/>
<gene>
    <name evidence="2" type="ORF">CBYS24578_00013236</name>
</gene>
<organism evidence="2 3">
    <name type="scientific">Clonostachys byssicola</name>
    <dbReference type="NCBI Taxonomy" id="160290"/>
    <lineage>
        <taxon>Eukaryota</taxon>
        <taxon>Fungi</taxon>
        <taxon>Dikarya</taxon>
        <taxon>Ascomycota</taxon>
        <taxon>Pezizomycotina</taxon>
        <taxon>Sordariomycetes</taxon>
        <taxon>Hypocreomycetidae</taxon>
        <taxon>Hypocreales</taxon>
        <taxon>Bionectriaceae</taxon>
        <taxon>Clonostachys</taxon>
    </lineage>
</organism>
<dbReference type="InterPro" id="IPR002575">
    <property type="entry name" value="Aminoglycoside_PTrfase"/>
</dbReference>
<sequence length="459" mass="52697">MTTRGVEWVETQFGPRPEWTNSPDQDAILQAARQALNSNELCSVRFLSQGVFSRVYMISSFREEYIFRLSLPLYRRWKTESEIATMEWSRINTSLPVPRILAHMNDPPQAAGYEWIIMEKGSGKPLEDAWADMDYSCKSRFIRQLAAFSAGTFENKLRGMGSLYYCNSSLFPALPPGNLEERTYPTLFDPYGEGSPGFPFRLGPGVCSLYLCPYLERDPQGPFWTSREWVISLLKFADEDLQTRFKEGTGSFVQGPGGIEVVSILQRLGALLDAFFPPYSTSEPEPTMLYHHGLNEKSILVDDDGSITSVIDWECMSTMPLFLACDFPEFLIDDPCYIEPNIDDYYEGLNDPRYRTHYGQYELTRLREIFFDEMKKLCPKWVEIFESSQHQRDFFEAITTCREHHGDPMMCEILGNWLTDMETGATDVMGLTERLFEALNLADTLSEKSEDTEDIEMGE</sequence>
<dbReference type="AlphaFoldDB" id="A0A9N9Y0F2"/>
<protein>
    <recommendedName>
        <fullName evidence="1">Aminoglycoside phosphotransferase domain-containing protein</fullName>
    </recommendedName>
</protein>
<keyword evidence="3" id="KW-1185">Reference proteome</keyword>
<proteinExistence type="predicted"/>
<feature type="domain" description="Aminoglycoside phosphotransferase" evidence="1">
    <location>
        <begin position="44"/>
        <end position="320"/>
    </location>
</feature>
<dbReference type="InterPro" id="IPR051678">
    <property type="entry name" value="AGP_Transferase"/>
</dbReference>
<dbReference type="InterPro" id="IPR011009">
    <property type="entry name" value="Kinase-like_dom_sf"/>
</dbReference>
<comment type="caution">
    <text evidence="2">The sequence shown here is derived from an EMBL/GenBank/DDBJ whole genome shotgun (WGS) entry which is preliminary data.</text>
</comment>